<name>A0A150MYU9_9BACL</name>
<dbReference type="EC" id="2.7.1.26" evidence="14"/>
<dbReference type="Proteomes" id="UP000075324">
    <property type="component" value="Unassembled WGS sequence"/>
</dbReference>
<proteinExistence type="inferred from homology"/>
<dbReference type="NCBIfam" id="TIGR00125">
    <property type="entry name" value="cyt_tran_rel"/>
    <property type="match status" value="1"/>
</dbReference>
<dbReference type="SUPFAM" id="SSF52374">
    <property type="entry name" value="Nucleotidylyl transferase"/>
    <property type="match status" value="1"/>
</dbReference>
<keyword evidence="5 14" id="KW-0808">Transferase</keyword>
<dbReference type="InterPro" id="IPR015865">
    <property type="entry name" value="Riboflavin_kinase_bac/euk"/>
</dbReference>
<organism evidence="16 17">
    <name type="scientific">Parageobacillus toebii</name>
    <dbReference type="NCBI Taxonomy" id="153151"/>
    <lineage>
        <taxon>Bacteria</taxon>
        <taxon>Bacillati</taxon>
        <taxon>Bacillota</taxon>
        <taxon>Bacilli</taxon>
        <taxon>Bacillales</taxon>
        <taxon>Anoxybacillaceae</taxon>
        <taxon>Parageobacillus</taxon>
    </lineage>
</organism>
<dbReference type="RefSeq" id="WP_062678201.1">
    <property type="nucleotide sequence ID" value="NZ_LQYW01000062.1"/>
</dbReference>
<dbReference type="PATRIC" id="fig|153151.4.peg.3499"/>
<evidence type="ECO:0000256" key="10">
    <source>
        <dbReference type="ARBA" id="ARBA00022840"/>
    </source>
</evidence>
<dbReference type="SUPFAM" id="SSF82114">
    <property type="entry name" value="Riboflavin kinase-like"/>
    <property type="match status" value="1"/>
</dbReference>
<evidence type="ECO:0000256" key="1">
    <source>
        <dbReference type="ARBA" id="ARBA00004726"/>
    </source>
</evidence>
<sequence>MKTLFISHPHHMKKEKLPPTVMALGYFDGIHLGHQEVIRTAVNIAAEKGYKSAVMTFHPHPSVVLGKKEQHTHFITPLKKKEQLIAQLGVDFLYIVEFTPAFAQLFPQQFVDQYIIGFHVKHVVAGFDFTYGRLGKGTMETLPFHSRDQFTQTVVPKLSIAGEKISSTYVRKLLKNGEVEQLPRLLGRFYEVEGTVVNGERRGRTIGFPTANIALNDDYLLPAVGVYAVKVKIGTDVFEGVCNVGYKPTFHSTREGMPNIEVHIFDFAEDIYGKTMTIEWHMRLRSEQKFESVDELIAQIKRDKEKAQAYFRNFTENTCILSQKEVF</sequence>
<evidence type="ECO:0000256" key="8">
    <source>
        <dbReference type="ARBA" id="ARBA00022777"/>
    </source>
</evidence>
<evidence type="ECO:0000256" key="2">
    <source>
        <dbReference type="ARBA" id="ARBA00005201"/>
    </source>
</evidence>
<dbReference type="NCBIfam" id="NF004162">
    <property type="entry name" value="PRK05627.1-5"/>
    <property type="match status" value="1"/>
</dbReference>
<comment type="catalytic activity">
    <reaction evidence="12 14">
        <text>riboflavin + ATP = FMN + ADP + H(+)</text>
        <dbReference type="Rhea" id="RHEA:14357"/>
        <dbReference type="ChEBI" id="CHEBI:15378"/>
        <dbReference type="ChEBI" id="CHEBI:30616"/>
        <dbReference type="ChEBI" id="CHEBI:57986"/>
        <dbReference type="ChEBI" id="CHEBI:58210"/>
        <dbReference type="ChEBI" id="CHEBI:456216"/>
        <dbReference type="EC" id="2.7.1.26"/>
    </reaction>
</comment>
<dbReference type="CDD" id="cd02064">
    <property type="entry name" value="FAD_synthetase_N"/>
    <property type="match status" value="1"/>
</dbReference>
<dbReference type="AlphaFoldDB" id="A0A150MYU9"/>
<comment type="pathway">
    <text evidence="2 14">Cofactor biosynthesis; FMN biosynthesis; FMN from riboflavin (ATP route): step 1/1.</text>
</comment>
<keyword evidence="6 14" id="KW-0548">Nucleotidyltransferase</keyword>
<dbReference type="GO" id="GO:0006747">
    <property type="term" value="P:FAD biosynthetic process"/>
    <property type="evidence" value="ECO:0007669"/>
    <property type="project" value="UniProtKB-UniRule"/>
</dbReference>
<dbReference type="NCBIfam" id="NF004160">
    <property type="entry name" value="PRK05627.1-3"/>
    <property type="match status" value="1"/>
</dbReference>
<dbReference type="InterPro" id="IPR023468">
    <property type="entry name" value="Riboflavin_kinase"/>
</dbReference>
<dbReference type="PIRSF" id="PIRSF004491">
    <property type="entry name" value="FAD_Synth"/>
    <property type="match status" value="1"/>
</dbReference>
<keyword evidence="7 14" id="KW-0547">Nucleotide-binding</keyword>
<evidence type="ECO:0000256" key="3">
    <source>
        <dbReference type="ARBA" id="ARBA00022630"/>
    </source>
</evidence>
<keyword evidence="4 14" id="KW-0288">FMN</keyword>
<dbReference type="EMBL" id="LQYW01000062">
    <property type="protein sequence ID" value="KYD29542.1"/>
    <property type="molecule type" value="Genomic_DNA"/>
</dbReference>
<evidence type="ECO:0000256" key="7">
    <source>
        <dbReference type="ARBA" id="ARBA00022741"/>
    </source>
</evidence>
<dbReference type="UniPathway" id="UPA00276">
    <property type="reaction ID" value="UER00406"/>
</dbReference>
<dbReference type="Pfam" id="PF06574">
    <property type="entry name" value="FAD_syn"/>
    <property type="match status" value="1"/>
</dbReference>
<protein>
    <recommendedName>
        <fullName evidence="14">Riboflavin biosynthesis protein</fullName>
    </recommendedName>
    <domain>
        <recommendedName>
            <fullName evidence="14">Riboflavin kinase</fullName>
            <ecNumber evidence="14">2.7.1.26</ecNumber>
        </recommendedName>
        <alternativeName>
            <fullName evidence="14">Flavokinase</fullName>
        </alternativeName>
    </domain>
    <domain>
        <recommendedName>
            <fullName evidence="14">FMN adenylyltransferase</fullName>
            <ecNumber evidence="14">2.7.7.2</ecNumber>
        </recommendedName>
        <alternativeName>
            <fullName evidence="14">FAD pyrophosphorylase</fullName>
        </alternativeName>
        <alternativeName>
            <fullName evidence="14">FAD synthase</fullName>
        </alternativeName>
    </domain>
</protein>
<keyword evidence="3 14" id="KW-0285">Flavoprotein</keyword>
<dbReference type="InterPro" id="IPR023465">
    <property type="entry name" value="Riboflavin_kinase_dom_sf"/>
</dbReference>
<keyword evidence="8 14" id="KW-0418">Kinase</keyword>
<dbReference type="FunFam" id="3.40.50.620:FF:000021">
    <property type="entry name" value="Riboflavin biosynthesis protein"/>
    <property type="match status" value="1"/>
</dbReference>
<dbReference type="NCBIfam" id="NF004161">
    <property type="entry name" value="PRK05627.1-4"/>
    <property type="match status" value="1"/>
</dbReference>
<comment type="catalytic activity">
    <reaction evidence="13 14">
        <text>FMN + ATP + H(+) = FAD + diphosphate</text>
        <dbReference type="Rhea" id="RHEA:17237"/>
        <dbReference type="ChEBI" id="CHEBI:15378"/>
        <dbReference type="ChEBI" id="CHEBI:30616"/>
        <dbReference type="ChEBI" id="CHEBI:33019"/>
        <dbReference type="ChEBI" id="CHEBI:57692"/>
        <dbReference type="ChEBI" id="CHEBI:58210"/>
        <dbReference type="EC" id="2.7.7.2"/>
    </reaction>
</comment>
<dbReference type="GO" id="GO:0009398">
    <property type="term" value="P:FMN biosynthetic process"/>
    <property type="evidence" value="ECO:0007669"/>
    <property type="project" value="UniProtKB-UniRule"/>
</dbReference>
<evidence type="ECO:0000256" key="14">
    <source>
        <dbReference type="PIRNR" id="PIRNR004491"/>
    </source>
</evidence>
<dbReference type="InterPro" id="IPR015864">
    <property type="entry name" value="FAD_synthase"/>
</dbReference>
<evidence type="ECO:0000313" key="16">
    <source>
        <dbReference type="EMBL" id="KYD29542.1"/>
    </source>
</evidence>
<reference evidence="16 17" key="1">
    <citation type="submission" date="2016-01" db="EMBL/GenBank/DDBJ databases">
        <title>Draft Genome Sequences of Seven Thermophilic Sporeformers Isolated from Foods.</title>
        <authorList>
            <person name="Berendsen E.M."/>
            <person name="Wells-Bennik M.H."/>
            <person name="Krawcyk A.O."/>
            <person name="De Jong A."/>
            <person name="Holsappel S."/>
            <person name="Eijlander R.T."/>
            <person name="Kuipers O.P."/>
        </authorList>
    </citation>
    <scope>NUCLEOTIDE SEQUENCE [LARGE SCALE GENOMIC DNA]</scope>
    <source>
        <strain evidence="16 17">B4110</strain>
    </source>
</reference>
<comment type="similarity">
    <text evidence="14">Belongs to the ribF family.</text>
</comment>
<dbReference type="SMART" id="SM00904">
    <property type="entry name" value="Flavokinase"/>
    <property type="match status" value="1"/>
</dbReference>
<evidence type="ECO:0000256" key="4">
    <source>
        <dbReference type="ARBA" id="ARBA00022643"/>
    </source>
</evidence>
<evidence type="ECO:0000313" key="17">
    <source>
        <dbReference type="Proteomes" id="UP000075324"/>
    </source>
</evidence>
<dbReference type="NCBIfam" id="TIGR00083">
    <property type="entry name" value="ribF"/>
    <property type="match status" value="1"/>
</dbReference>
<keyword evidence="11" id="KW-0511">Multifunctional enzyme</keyword>
<evidence type="ECO:0000256" key="5">
    <source>
        <dbReference type="ARBA" id="ARBA00022679"/>
    </source>
</evidence>
<dbReference type="FunFam" id="2.40.30.30:FF:000004">
    <property type="entry name" value="Riboflavin biosynthesis protein"/>
    <property type="match status" value="1"/>
</dbReference>
<keyword evidence="10 14" id="KW-0067">ATP-binding</keyword>
<dbReference type="PANTHER" id="PTHR22749">
    <property type="entry name" value="RIBOFLAVIN KINASE/FMN ADENYLYLTRANSFERASE"/>
    <property type="match status" value="1"/>
</dbReference>
<dbReference type="GO" id="GO:0003919">
    <property type="term" value="F:FMN adenylyltransferase activity"/>
    <property type="evidence" value="ECO:0007669"/>
    <property type="project" value="UniProtKB-UniRule"/>
</dbReference>
<dbReference type="GO" id="GO:0009231">
    <property type="term" value="P:riboflavin biosynthetic process"/>
    <property type="evidence" value="ECO:0007669"/>
    <property type="project" value="InterPro"/>
</dbReference>
<dbReference type="Gene3D" id="2.40.30.30">
    <property type="entry name" value="Riboflavin kinase-like"/>
    <property type="match status" value="1"/>
</dbReference>
<dbReference type="UniPathway" id="UPA00277">
    <property type="reaction ID" value="UER00407"/>
</dbReference>
<dbReference type="Pfam" id="PF01687">
    <property type="entry name" value="Flavokinase"/>
    <property type="match status" value="1"/>
</dbReference>
<accession>A0A150MYU9</accession>
<comment type="pathway">
    <text evidence="1 14">Cofactor biosynthesis; FAD biosynthesis; FAD from FMN: step 1/1.</text>
</comment>
<feature type="domain" description="Riboflavin kinase" evidence="15">
    <location>
        <begin position="185"/>
        <end position="312"/>
    </location>
</feature>
<evidence type="ECO:0000259" key="15">
    <source>
        <dbReference type="SMART" id="SM00904"/>
    </source>
</evidence>
<evidence type="ECO:0000256" key="13">
    <source>
        <dbReference type="ARBA" id="ARBA00049494"/>
    </source>
</evidence>
<keyword evidence="9 14" id="KW-0274">FAD</keyword>
<gene>
    <name evidence="16" type="ORF">B4110_1112</name>
</gene>
<dbReference type="InterPro" id="IPR014729">
    <property type="entry name" value="Rossmann-like_a/b/a_fold"/>
</dbReference>
<evidence type="ECO:0000256" key="6">
    <source>
        <dbReference type="ARBA" id="ARBA00022695"/>
    </source>
</evidence>
<dbReference type="PANTHER" id="PTHR22749:SF6">
    <property type="entry name" value="RIBOFLAVIN KINASE"/>
    <property type="match status" value="1"/>
</dbReference>
<dbReference type="GO" id="GO:0005524">
    <property type="term" value="F:ATP binding"/>
    <property type="evidence" value="ECO:0007669"/>
    <property type="project" value="UniProtKB-UniRule"/>
</dbReference>
<dbReference type="Gene3D" id="3.40.50.620">
    <property type="entry name" value="HUPs"/>
    <property type="match status" value="1"/>
</dbReference>
<evidence type="ECO:0000256" key="9">
    <source>
        <dbReference type="ARBA" id="ARBA00022827"/>
    </source>
</evidence>
<dbReference type="InterPro" id="IPR002606">
    <property type="entry name" value="Riboflavin_kinase_bac"/>
</dbReference>
<dbReference type="InterPro" id="IPR004821">
    <property type="entry name" value="Cyt_trans-like"/>
</dbReference>
<dbReference type="EC" id="2.7.7.2" evidence="14"/>
<evidence type="ECO:0000256" key="11">
    <source>
        <dbReference type="ARBA" id="ARBA00023268"/>
    </source>
</evidence>
<dbReference type="GO" id="GO:0008531">
    <property type="term" value="F:riboflavin kinase activity"/>
    <property type="evidence" value="ECO:0007669"/>
    <property type="project" value="UniProtKB-UniRule"/>
</dbReference>
<comment type="caution">
    <text evidence="16">The sequence shown here is derived from an EMBL/GenBank/DDBJ whole genome shotgun (WGS) entry which is preliminary data.</text>
</comment>
<evidence type="ECO:0000256" key="12">
    <source>
        <dbReference type="ARBA" id="ARBA00047880"/>
    </source>
</evidence>